<organism evidence="6 7">
    <name type="scientific">Phototrophicus methaneseepsis</name>
    <dbReference type="NCBI Taxonomy" id="2710758"/>
    <lineage>
        <taxon>Bacteria</taxon>
        <taxon>Bacillati</taxon>
        <taxon>Chloroflexota</taxon>
        <taxon>Candidatus Thermofontia</taxon>
        <taxon>Phototrophicales</taxon>
        <taxon>Phototrophicaceae</taxon>
        <taxon>Phototrophicus</taxon>
    </lineage>
</organism>
<sequence>MTDDTKTTNARGRKTRAALLEATRAILEEQGVKALTMESVADRVGISRRGVYRHFETRSELLIALYEYVNEVEGLQESTRVVWEAENSVAALEQWAYHLVRFRTRVMAVAYAIDRARHYDADAAAHWQVVTANWYRACSRLANWLAEEHQLAAIWTANSAADMLYALMSFDIMTLLTNDRGWSQERCSQYMAHMFHSTFVAQPPAATP</sequence>
<dbReference type="GO" id="GO:0003700">
    <property type="term" value="F:DNA-binding transcription factor activity"/>
    <property type="evidence" value="ECO:0007669"/>
    <property type="project" value="TreeGrafter"/>
</dbReference>
<dbReference type="Pfam" id="PF00440">
    <property type="entry name" value="TetR_N"/>
    <property type="match status" value="1"/>
</dbReference>
<evidence type="ECO:0000313" key="6">
    <source>
        <dbReference type="EMBL" id="QPC83335.1"/>
    </source>
</evidence>
<dbReference type="PRINTS" id="PR00455">
    <property type="entry name" value="HTHTETR"/>
</dbReference>
<feature type="DNA-binding region" description="H-T-H motif" evidence="4">
    <location>
        <begin position="36"/>
        <end position="55"/>
    </location>
</feature>
<reference evidence="6 7" key="1">
    <citation type="submission" date="2020-02" db="EMBL/GenBank/DDBJ databases">
        <authorList>
            <person name="Zheng R.K."/>
            <person name="Sun C.M."/>
        </authorList>
    </citation>
    <scope>NUCLEOTIDE SEQUENCE [LARGE SCALE GENOMIC DNA]</scope>
    <source>
        <strain evidence="7">rifampicinis</strain>
    </source>
</reference>
<dbReference type="PANTHER" id="PTHR30055:SF234">
    <property type="entry name" value="HTH-TYPE TRANSCRIPTIONAL REGULATOR BETI"/>
    <property type="match status" value="1"/>
</dbReference>
<keyword evidence="3" id="KW-0804">Transcription</keyword>
<dbReference type="PROSITE" id="PS50977">
    <property type="entry name" value="HTH_TETR_2"/>
    <property type="match status" value="1"/>
</dbReference>
<keyword evidence="2 4" id="KW-0238">DNA-binding</keyword>
<dbReference type="InterPro" id="IPR050109">
    <property type="entry name" value="HTH-type_TetR-like_transc_reg"/>
</dbReference>
<name>A0A7S8EAD3_9CHLR</name>
<keyword evidence="1" id="KW-0805">Transcription regulation</keyword>
<evidence type="ECO:0000259" key="5">
    <source>
        <dbReference type="PROSITE" id="PS50977"/>
    </source>
</evidence>
<dbReference type="SUPFAM" id="SSF46689">
    <property type="entry name" value="Homeodomain-like"/>
    <property type="match status" value="1"/>
</dbReference>
<dbReference type="KEGG" id="pmet:G4Y79_02855"/>
<proteinExistence type="predicted"/>
<dbReference type="Gene3D" id="1.10.357.10">
    <property type="entry name" value="Tetracycline Repressor, domain 2"/>
    <property type="match status" value="1"/>
</dbReference>
<gene>
    <name evidence="6" type="ORF">G4Y79_02855</name>
</gene>
<protein>
    <submittedName>
        <fullName evidence="6">TetR/AcrR family transcriptional regulator</fullName>
    </submittedName>
</protein>
<dbReference type="AlphaFoldDB" id="A0A7S8EAD3"/>
<evidence type="ECO:0000256" key="2">
    <source>
        <dbReference type="ARBA" id="ARBA00023125"/>
    </source>
</evidence>
<evidence type="ECO:0000256" key="1">
    <source>
        <dbReference type="ARBA" id="ARBA00023015"/>
    </source>
</evidence>
<evidence type="ECO:0000313" key="7">
    <source>
        <dbReference type="Proteomes" id="UP000594468"/>
    </source>
</evidence>
<evidence type="ECO:0000256" key="4">
    <source>
        <dbReference type="PROSITE-ProRule" id="PRU00335"/>
    </source>
</evidence>
<dbReference type="InterPro" id="IPR009057">
    <property type="entry name" value="Homeodomain-like_sf"/>
</dbReference>
<accession>A0A7S8EAD3</accession>
<feature type="domain" description="HTH tetR-type" evidence="5">
    <location>
        <begin position="13"/>
        <end position="73"/>
    </location>
</feature>
<dbReference type="PANTHER" id="PTHR30055">
    <property type="entry name" value="HTH-TYPE TRANSCRIPTIONAL REGULATOR RUTR"/>
    <property type="match status" value="1"/>
</dbReference>
<evidence type="ECO:0000256" key="3">
    <source>
        <dbReference type="ARBA" id="ARBA00023163"/>
    </source>
</evidence>
<dbReference type="GO" id="GO:0000976">
    <property type="term" value="F:transcription cis-regulatory region binding"/>
    <property type="evidence" value="ECO:0007669"/>
    <property type="project" value="TreeGrafter"/>
</dbReference>
<keyword evidence="7" id="KW-1185">Reference proteome</keyword>
<dbReference type="Proteomes" id="UP000594468">
    <property type="component" value="Chromosome"/>
</dbReference>
<dbReference type="RefSeq" id="WP_195171402.1">
    <property type="nucleotide sequence ID" value="NZ_CP062983.1"/>
</dbReference>
<dbReference type="InterPro" id="IPR001647">
    <property type="entry name" value="HTH_TetR"/>
</dbReference>
<dbReference type="EMBL" id="CP062983">
    <property type="protein sequence ID" value="QPC83335.1"/>
    <property type="molecule type" value="Genomic_DNA"/>
</dbReference>